<dbReference type="SUPFAM" id="SSF82549">
    <property type="entry name" value="DAK1/DegV-like"/>
    <property type="match status" value="1"/>
</dbReference>
<dbReference type="NCBIfam" id="TIGR00762">
    <property type="entry name" value="DegV"/>
    <property type="match status" value="1"/>
</dbReference>
<dbReference type="PANTHER" id="PTHR33434">
    <property type="entry name" value="DEGV DOMAIN-CONTAINING PROTEIN DR_1986-RELATED"/>
    <property type="match status" value="1"/>
</dbReference>
<dbReference type="InterPro" id="IPR003797">
    <property type="entry name" value="DegV"/>
</dbReference>
<evidence type="ECO:0000313" key="2">
    <source>
        <dbReference type="EMBL" id="MBO8414024.1"/>
    </source>
</evidence>
<dbReference type="InterPro" id="IPR050270">
    <property type="entry name" value="DegV_domain_contain"/>
</dbReference>
<sequence>MAIQLVIDSVADLTHEEIHDTIILPLPVIIDGKEYIPFENLTPRQFYELQAQAKEFPKTSQVPYPVIESTFRKIIEDGNKVCAIFIGSKHSGTYNSACLARDNLIEEGVGTIEDYAIIDSKNVTFPLAALCLEARRLIDEGKMSLAEIEERVNYLVPRIHMRAVINDLTYLKKGGRISGVTHAFASLLGFKVVVKTGNNEIAPTNKVRGTKKGLMIVVDTFKNEDVDFSLPFYAGHSNDPELGKEMVSLFEKETGQKVALTVDIGPVVGAHAGPGCTGVCWFVK</sequence>
<dbReference type="PANTHER" id="PTHR33434:SF2">
    <property type="entry name" value="FATTY ACID-BINDING PROTEIN TM_1468"/>
    <property type="match status" value="1"/>
</dbReference>
<dbReference type="Gene3D" id="3.30.1180.10">
    <property type="match status" value="1"/>
</dbReference>
<accession>A0A9D9GRK1</accession>
<name>A0A9D9GRK1_9BACL</name>
<reference evidence="2" key="2">
    <citation type="journal article" date="2021" name="PeerJ">
        <title>Extensive microbial diversity within the chicken gut microbiome revealed by metagenomics and culture.</title>
        <authorList>
            <person name="Gilroy R."/>
            <person name="Ravi A."/>
            <person name="Getino M."/>
            <person name="Pursley I."/>
            <person name="Horton D.L."/>
            <person name="Alikhan N.F."/>
            <person name="Baker D."/>
            <person name="Gharbi K."/>
            <person name="Hall N."/>
            <person name="Watson M."/>
            <person name="Adriaenssens E.M."/>
            <person name="Foster-Nyarko E."/>
            <person name="Jarju S."/>
            <person name="Secka A."/>
            <person name="Antonio M."/>
            <person name="Oren A."/>
            <person name="Chaudhuri R.R."/>
            <person name="La Ragione R."/>
            <person name="Hildebrand F."/>
            <person name="Pallen M.J."/>
        </authorList>
    </citation>
    <scope>NUCLEOTIDE SEQUENCE</scope>
    <source>
        <strain evidence="2">1748</strain>
    </source>
</reference>
<gene>
    <name evidence="2" type="ORF">IAC78_00880</name>
</gene>
<dbReference type="AlphaFoldDB" id="A0A9D9GRK1"/>
<dbReference type="Gene3D" id="3.40.50.10170">
    <property type="match status" value="1"/>
</dbReference>
<reference evidence="2" key="1">
    <citation type="submission" date="2020-10" db="EMBL/GenBank/DDBJ databases">
        <authorList>
            <person name="Gilroy R."/>
        </authorList>
    </citation>
    <scope>NUCLEOTIDE SEQUENCE</scope>
    <source>
        <strain evidence="2">1748</strain>
    </source>
</reference>
<keyword evidence="1" id="KW-0446">Lipid-binding</keyword>
<dbReference type="InterPro" id="IPR043168">
    <property type="entry name" value="DegV_C"/>
</dbReference>
<dbReference type="EMBL" id="JADING010000022">
    <property type="protein sequence ID" value="MBO8414024.1"/>
    <property type="molecule type" value="Genomic_DNA"/>
</dbReference>
<protein>
    <submittedName>
        <fullName evidence="2">DegV family protein</fullName>
    </submittedName>
</protein>
<dbReference type="GO" id="GO:0008289">
    <property type="term" value="F:lipid binding"/>
    <property type="evidence" value="ECO:0007669"/>
    <property type="project" value="UniProtKB-KW"/>
</dbReference>
<dbReference type="Pfam" id="PF02645">
    <property type="entry name" value="DegV"/>
    <property type="match status" value="1"/>
</dbReference>
<comment type="caution">
    <text evidence="2">The sequence shown here is derived from an EMBL/GenBank/DDBJ whole genome shotgun (WGS) entry which is preliminary data.</text>
</comment>
<dbReference type="PROSITE" id="PS51482">
    <property type="entry name" value="DEGV"/>
    <property type="match status" value="1"/>
</dbReference>
<dbReference type="Proteomes" id="UP000823629">
    <property type="component" value="Unassembled WGS sequence"/>
</dbReference>
<proteinExistence type="predicted"/>
<evidence type="ECO:0000313" key="3">
    <source>
        <dbReference type="Proteomes" id="UP000823629"/>
    </source>
</evidence>
<organism evidence="2 3">
    <name type="scientific">Candidatus Scatoplasma merdavium</name>
    <dbReference type="NCBI Taxonomy" id="2840932"/>
    <lineage>
        <taxon>Bacteria</taxon>
        <taxon>Bacillati</taxon>
        <taxon>Bacillota</taxon>
        <taxon>Bacilli</taxon>
        <taxon>Bacillales</taxon>
        <taxon>Candidatus Scatoplasma</taxon>
    </lineage>
</organism>
<evidence type="ECO:0000256" key="1">
    <source>
        <dbReference type="ARBA" id="ARBA00023121"/>
    </source>
</evidence>